<protein>
    <submittedName>
        <fullName evidence="2">Putative tat pathway signal sequence</fullName>
    </submittedName>
</protein>
<sequence length="666" mass="75903">MGLDSIRDSIETPQEPQFLWKNCTNKSRRDRIDIKQQAVLDGVRLGETITSILRRRYNGGEDRTEAVELSDWDKKFDAVKDSYESFHFCVGLLGVLGGGKTSLINALLDERELLPSSSDKAATAVLCEVVYNHRSAGYLAEIVFRTRQSLADELNELFLKIKLKGDLKKQYEDVKGNFDPKNSGTDEDIEDELADIDASIASTLETVEAVWGFDEEELKDMSTETLLKSHSLDSEILGTMRRISDTNSEIFAQKIKPFLDSTQEIEGGTTGLTLWPLIEKVTIYTRSDILKYGLRLRDLPGLGDAVERRSNVAEENSTDLDITAIVAPAIRATEERTAVGLVKGYQAVRMQMDGKFNRSSFCVVLSKTDDIDSEVYLRRTKAAKNDVEIQKQLARVKELDKDFNNAGAGHRNQEKQNREYTANGSSYNMGIEGNRREASALKECLEQTAVSMRNRDIADRIQKSFLKRQQDARLLERDELHDGAVEVFGTSARAYWKSKHPDGEKARGFPDEIHSGIPRLKQWLFESMFSQRERQLDTTLNGLLTLFVRIQDRISPGCAGFHGAKRMEENKLGLIHQRHLWKLTEALKRSCIELSRIKPLRNKERALSGCRAQCPETVNRWRYRYPEQDGYQKLHANIQTCILSKKGELHRSRGKYPHEYHWIDDL</sequence>
<feature type="domain" description="Dynamin N-terminal" evidence="1">
    <location>
        <begin position="92"/>
        <end position="332"/>
    </location>
</feature>
<gene>
    <name evidence="2" type="ORF">UCDDA912_g10697</name>
</gene>
<dbReference type="AlphaFoldDB" id="A0A0G2F595"/>
<evidence type="ECO:0000313" key="3">
    <source>
        <dbReference type="Proteomes" id="UP000034680"/>
    </source>
</evidence>
<dbReference type="InterPro" id="IPR045063">
    <property type="entry name" value="Dynamin_N"/>
</dbReference>
<dbReference type="Pfam" id="PF00350">
    <property type="entry name" value="Dynamin_N"/>
    <property type="match status" value="1"/>
</dbReference>
<dbReference type="EMBL" id="LCUC01000821">
    <property type="protein sequence ID" value="KKY29384.1"/>
    <property type="molecule type" value="Genomic_DNA"/>
</dbReference>
<dbReference type="SUPFAM" id="SSF52540">
    <property type="entry name" value="P-loop containing nucleoside triphosphate hydrolases"/>
    <property type="match status" value="1"/>
</dbReference>
<reference evidence="2 3" key="2">
    <citation type="submission" date="2015-05" db="EMBL/GenBank/DDBJ databases">
        <authorList>
            <person name="Morales-Cruz A."/>
            <person name="Amrine K.C."/>
            <person name="Cantu D."/>
        </authorList>
    </citation>
    <scope>NUCLEOTIDE SEQUENCE [LARGE SCALE GENOMIC DNA]</scope>
    <source>
        <strain evidence="2">DA912</strain>
    </source>
</reference>
<comment type="caution">
    <text evidence="2">The sequence shown here is derived from an EMBL/GenBank/DDBJ whole genome shotgun (WGS) entry which is preliminary data.</text>
</comment>
<evidence type="ECO:0000313" key="2">
    <source>
        <dbReference type="EMBL" id="KKY29384.1"/>
    </source>
</evidence>
<evidence type="ECO:0000259" key="1">
    <source>
        <dbReference type="Pfam" id="PF00350"/>
    </source>
</evidence>
<dbReference type="PANTHER" id="PTHR36681:SF3">
    <property type="entry name" value="NUCLEAR GTPASE, GERMINAL CENTER-ASSOCIATED, TANDEM DUPLICATE 3"/>
    <property type="match status" value="1"/>
</dbReference>
<reference evidence="2 3" key="1">
    <citation type="submission" date="2015-05" db="EMBL/GenBank/DDBJ databases">
        <title>Distinctive expansion of gene families associated with plant cell wall degradation and secondary metabolism in the genomes of grapevine trunk pathogens.</title>
        <authorList>
            <person name="Lawrence D.P."/>
            <person name="Travadon R."/>
            <person name="Rolshausen P.E."/>
            <person name="Baumgartner K."/>
        </authorList>
    </citation>
    <scope>NUCLEOTIDE SEQUENCE [LARGE SCALE GENOMIC DNA]</scope>
    <source>
        <strain evidence="2">DA912</strain>
    </source>
</reference>
<accession>A0A0G2F595</accession>
<dbReference type="Gene3D" id="3.40.50.300">
    <property type="entry name" value="P-loop containing nucleotide triphosphate hydrolases"/>
    <property type="match status" value="1"/>
</dbReference>
<proteinExistence type="predicted"/>
<dbReference type="PANTHER" id="PTHR36681">
    <property type="entry name" value="NUCLEAR GTPASE, GERMINAL CENTER-ASSOCIATED, TANDEM DUPLICATE 3"/>
    <property type="match status" value="1"/>
</dbReference>
<dbReference type="InterPro" id="IPR027417">
    <property type="entry name" value="P-loop_NTPase"/>
</dbReference>
<name>A0A0G2F595_9PEZI</name>
<dbReference type="Proteomes" id="UP000034680">
    <property type="component" value="Unassembled WGS sequence"/>
</dbReference>
<organism evidence="2 3">
    <name type="scientific">Diaporthe ampelina</name>
    <dbReference type="NCBI Taxonomy" id="1214573"/>
    <lineage>
        <taxon>Eukaryota</taxon>
        <taxon>Fungi</taxon>
        <taxon>Dikarya</taxon>
        <taxon>Ascomycota</taxon>
        <taxon>Pezizomycotina</taxon>
        <taxon>Sordariomycetes</taxon>
        <taxon>Sordariomycetidae</taxon>
        <taxon>Diaporthales</taxon>
        <taxon>Diaporthaceae</taxon>
        <taxon>Diaporthe</taxon>
    </lineage>
</organism>
<keyword evidence="3" id="KW-1185">Reference proteome</keyword>
<dbReference type="OrthoDB" id="3598281at2759"/>